<proteinExistence type="predicted"/>
<evidence type="ECO:0000256" key="2">
    <source>
        <dbReference type="ARBA" id="ARBA00022833"/>
    </source>
</evidence>
<keyword evidence="6" id="KW-1185">Reference proteome</keyword>
<dbReference type="GO" id="GO:0016616">
    <property type="term" value="F:oxidoreductase activity, acting on the CH-OH group of donors, NAD or NADP as acceptor"/>
    <property type="evidence" value="ECO:0007669"/>
    <property type="project" value="UniProtKB-ARBA"/>
</dbReference>
<dbReference type="InterPro" id="IPR011032">
    <property type="entry name" value="GroES-like_sf"/>
</dbReference>
<keyword evidence="2" id="KW-0862">Zinc</keyword>
<dbReference type="Gene3D" id="3.40.50.720">
    <property type="entry name" value="NAD(P)-binding Rossmann-like Domain"/>
    <property type="match status" value="1"/>
</dbReference>
<gene>
    <name evidence="5" type="ORF">PX52LOC_01561</name>
</gene>
<dbReference type="InterPro" id="IPR050129">
    <property type="entry name" value="Zn_alcohol_dh"/>
</dbReference>
<reference evidence="6" key="1">
    <citation type="submission" date="2019-08" db="EMBL/GenBank/DDBJ databases">
        <title>Limnoglobus roseus gen. nov., sp. nov., a novel freshwater planctomycete with a giant genome from the family Gemmataceae.</title>
        <authorList>
            <person name="Kulichevskaya I.S."/>
            <person name="Naumoff D.G."/>
            <person name="Miroshnikov K."/>
            <person name="Ivanova A."/>
            <person name="Philippov D.A."/>
            <person name="Hakobyan A."/>
            <person name="Rijpstra I.C."/>
            <person name="Sinninghe Damste J.S."/>
            <person name="Liesack W."/>
            <person name="Dedysh S.N."/>
        </authorList>
    </citation>
    <scope>NUCLEOTIDE SEQUENCE [LARGE SCALE GENOMIC DNA]</scope>
    <source>
        <strain evidence="6">PX52</strain>
    </source>
</reference>
<dbReference type="SMART" id="SM00829">
    <property type="entry name" value="PKS_ER"/>
    <property type="match status" value="1"/>
</dbReference>
<name>A0A5C1ACB0_9BACT</name>
<evidence type="ECO:0000256" key="3">
    <source>
        <dbReference type="ARBA" id="ARBA00023002"/>
    </source>
</evidence>
<protein>
    <submittedName>
        <fullName evidence="5">L-iditol 2-dehydrogenase</fullName>
    </submittedName>
</protein>
<dbReference type="PANTHER" id="PTHR43401:SF2">
    <property type="entry name" value="L-THREONINE 3-DEHYDROGENASE"/>
    <property type="match status" value="1"/>
</dbReference>
<dbReference type="PROSITE" id="PS00059">
    <property type="entry name" value="ADH_ZINC"/>
    <property type="match status" value="1"/>
</dbReference>
<dbReference type="SUPFAM" id="SSF50129">
    <property type="entry name" value="GroES-like"/>
    <property type="match status" value="1"/>
</dbReference>
<dbReference type="Pfam" id="PF08240">
    <property type="entry name" value="ADH_N"/>
    <property type="match status" value="1"/>
</dbReference>
<dbReference type="InterPro" id="IPR002328">
    <property type="entry name" value="ADH_Zn_CS"/>
</dbReference>
<organism evidence="5 6">
    <name type="scientific">Limnoglobus roseus</name>
    <dbReference type="NCBI Taxonomy" id="2598579"/>
    <lineage>
        <taxon>Bacteria</taxon>
        <taxon>Pseudomonadati</taxon>
        <taxon>Planctomycetota</taxon>
        <taxon>Planctomycetia</taxon>
        <taxon>Gemmatales</taxon>
        <taxon>Gemmataceae</taxon>
        <taxon>Limnoglobus</taxon>
    </lineage>
</organism>
<evidence type="ECO:0000313" key="6">
    <source>
        <dbReference type="Proteomes" id="UP000324974"/>
    </source>
</evidence>
<accession>A0A5C1ACB0</accession>
<feature type="domain" description="Enoyl reductase (ER)" evidence="4">
    <location>
        <begin position="13"/>
        <end position="302"/>
    </location>
</feature>
<dbReference type="RefSeq" id="WP_149109545.1">
    <property type="nucleotide sequence ID" value="NZ_CP042425.1"/>
</dbReference>
<dbReference type="Gene3D" id="3.90.180.10">
    <property type="entry name" value="Medium-chain alcohol dehydrogenases, catalytic domain"/>
    <property type="match status" value="2"/>
</dbReference>
<keyword evidence="3" id="KW-0560">Oxidoreductase</keyword>
<dbReference type="InterPro" id="IPR020843">
    <property type="entry name" value="ER"/>
</dbReference>
<dbReference type="GO" id="GO:0008270">
    <property type="term" value="F:zinc ion binding"/>
    <property type="evidence" value="ECO:0007669"/>
    <property type="project" value="InterPro"/>
</dbReference>
<dbReference type="EMBL" id="CP042425">
    <property type="protein sequence ID" value="QEL14668.1"/>
    <property type="molecule type" value="Genomic_DNA"/>
</dbReference>
<dbReference type="AlphaFoldDB" id="A0A5C1ACB0"/>
<dbReference type="PANTHER" id="PTHR43401">
    <property type="entry name" value="L-THREONINE 3-DEHYDROGENASE"/>
    <property type="match status" value="1"/>
</dbReference>
<sequence>MAMMRAVVLDDRGVGFRRVPIPELRHPDDVRVRVSVAGLCRTDLLVAAGKLPVATPRVLGHEFSGTVEAVGPAAAGVKPGDRVAVNPVFGCGRCPVCAADPINCPRRTMLGLDRDGAFAEFVVVPAANVFPVPPHVPELAAAYAEPVAAALAVFNAGLDPSEYGLVHGNNRFARLVELVLCDAGFGTLSRVDPAVALDDEFDFAVETGLDGPTFDDLVRVIRPGGTLVVKSRQAVRVGVDFAAAVRKQLTIRAVNYGPFRRAVGLLAEGRLNLTGLFGATYPLERWHEAFAAAGNEAAKVFLTTATEG</sequence>
<dbReference type="KEGG" id="lrs:PX52LOC_01561"/>
<dbReference type="InterPro" id="IPR013154">
    <property type="entry name" value="ADH-like_N"/>
</dbReference>
<keyword evidence="1" id="KW-0479">Metal-binding</keyword>
<dbReference type="OrthoDB" id="9770238at2"/>
<evidence type="ECO:0000256" key="1">
    <source>
        <dbReference type="ARBA" id="ARBA00022723"/>
    </source>
</evidence>
<dbReference type="Proteomes" id="UP000324974">
    <property type="component" value="Chromosome"/>
</dbReference>
<evidence type="ECO:0000313" key="5">
    <source>
        <dbReference type="EMBL" id="QEL14668.1"/>
    </source>
</evidence>
<evidence type="ECO:0000259" key="4">
    <source>
        <dbReference type="SMART" id="SM00829"/>
    </source>
</evidence>